<evidence type="ECO:0000256" key="1">
    <source>
        <dbReference type="SAM" id="MobiDB-lite"/>
    </source>
</evidence>
<name>A0A833W9K6_PHYIN</name>
<evidence type="ECO:0000313" key="2">
    <source>
        <dbReference type="EMBL" id="KAF4034012.1"/>
    </source>
</evidence>
<feature type="compositionally biased region" description="Polar residues" evidence="1">
    <location>
        <begin position="1"/>
        <end position="12"/>
    </location>
</feature>
<sequence length="105" mass="12625">MLILSRPQSSLPDQQHKHDHDHDRNKHQHQHHDKKDHDKKDRPRYYDRRLEDLKATKATESSDYSYGKDVYGHGHDDHDLAPVVLRTAKVREKWFGWDWSMSVEC</sequence>
<feature type="compositionally biased region" description="Basic and acidic residues" evidence="1">
    <location>
        <begin position="14"/>
        <end position="24"/>
    </location>
</feature>
<protein>
    <submittedName>
        <fullName evidence="2">Uncharacterized protein</fullName>
    </submittedName>
</protein>
<comment type="caution">
    <text evidence="2">The sequence shown here is derived from an EMBL/GenBank/DDBJ whole genome shotgun (WGS) entry which is preliminary data.</text>
</comment>
<keyword evidence="3" id="KW-1185">Reference proteome</keyword>
<dbReference type="Proteomes" id="UP000602510">
    <property type="component" value="Unassembled WGS sequence"/>
</dbReference>
<dbReference type="EMBL" id="WSZM01000392">
    <property type="protein sequence ID" value="KAF4034012.1"/>
    <property type="molecule type" value="Genomic_DNA"/>
</dbReference>
<feature type="region of interest" description="Disordered" evidence="1">
    <location>
        <begin position="1"/>
        <end position="66"/>
    </location>
</feature>
<gene>
    <name evidence="2" type="ORF">GN244_ATG14042</name>
</gene>
<feature type="compositionally biased region" description="Basic and acidic residues" evidence="1">
    <location>
        <begin position="33"/>
        <end position="57"/>
    </location>
</feature>
<organism evidence="2 3">
    <name type="scientific">Phytophthora infestans</name>
    <name type="common">Potato late blight agent</name>
    <name type="synonym">Botrytis infestans</name>
    <dbReference type="NCBI Taxonomy" id="4787"/>
    <lineage>
        <taxon>Eukaryota</taxon>
        <taxon>Sar</taxon>
        <taxon>Stramenopiles</taxon>
        <taxon>Oomycota</taxon>
        <taxon>Peronosporomycetes</taxon>
        <taxon>Peronosporales</taxon>
        <taxon>Peronosporaceae</taxon>
        <taxon>Phytophthora</taxon>
    </lineage>
</organism>
<reference evidence="2" key="1">
    <citation type="submission" date="2020-04" db="EMBL/GenBank/DDBJ databases">
        <title>Hybrid Assembly of Korean Phytophthora infestans isolates.</title>
        <authorList>
            <person name="Prokchorchik M."/>
            <person name="Lee Y."/>
            <person name="Seo J."/>
            <person name="Cho J.-H."/>
            <person name="Park Y.-E."/>
            <person name="Jang D.-C."/>
            <person name="Im J.-S."/>
            <person name="Choi J.-G."/>
            <person name="Park H.-J."/>
            <person name="Lee G.-B."/>
            <person name="Lee Y.-G."/>
            <person name="Hong S.-Y."/>
            <person name="Cho K."/>
            <person name="Sohn K.H."/>
        </authorList>
    </citation>
    <scope>NUCLEOTIDE SEQUENCE</scope>
    <source>
        <strain evidence="2">KR_1_A1</strain>
    </source>
</reference>
<evidence type="ECO:0000313" key="3">
    <source>
        <dbReference type="Proteomes" id="UP000602510"/>
    </source>
</evidence>
<proteinExistence type="predicted"/>
<accession>A0A833W9K6</accession>
<dbReference type="AlphaFoldDB" id="A0A833W9K6"/>